<keyword evidence="9 13" id="KW-0479">Metal-binding</keyword>
<dbReference type="SUPFAM" id="SSF53098">
    <property type="entry name" value="Ribonuclease H-like"/>
    <property type="match status" value="1"/>
</dbReference>
<dbReference type="GO" id="GO:0005737">
    <property type="term" value="C:cytoplasm"/>
    <property type="evidence" value="ECO:0007669"/>
    <property type="project" value="UniProtKB-SubCell"/>
</dbReference>
<evidence type="ECO:0000256" key="12">
    <source>
        <dbReference type="ARBA" id="ARBA00023211"/>
    </source>
</evidence>
<comment type="caution">
    <text evidence="17">The sequence shown here is derived from an EMBL/GenBank/DDBJ whole genome shotgun (WGS) entry which is preliminary data.</text>
</comment>
<dbReference type="AlphaFoldDB" id="A0A9X6ZSY5"/>
<dbReference type="GO" id="GO:0032299">
    <property type="term" value="C:ribonuclease H2 complex"/>
    <property type="evidence" value="ECO:0007669"/>
    <property type="project" value="TreeGrafter"/>
</dbReference>
<comment type="function">
    <text evidence="3">Involved in the transposition of the insertion sequence.</text>
</comment>
<evidence type="ECO:0000256" key="9">
    <source>
        <dbReference type="ARBA" id="ARBA00022723"/>
    </source>
</evidence>
<comment type="function">
    <text evidence="4 14">Endonuclease that specifically degrades the RNA of RNA-DNA hybrids.</text>
</comment>
<keyword evidence="15" id="KW-0812">Transmembrane</keyword>
<keyword evidence="11 13" id="KW-0378">Hydrolase</keyword>
<dbReference type="InterPro" id="IPR036397">
    <property type="entry name" value="RNaseH_sf"/>
</dbReference>
<keyword evidence="15" id="KW-1133">Transmembrane helix</keyword>
<evidence type="ECO:0000313" key="18">
    <source>
        <dbReference type="Proteomes" id="UP000224003"/>
    </source>
</evidence>
<dbReference type="NCBIfam" id="NF000595">
    <property type="entry name" value="PRK00015.1-3"/>
    <property type="match status" value="1"/>
</dbReference>
<dbReference type="InterPro" id="IPR022898">
    <property type="entry name" value="RNase_HII"/>
</dbReference>
<evidence type="ECO:0000256" key="2">
    <source>
        <dbReference type="ARBA" id="ARBA00001946"/>
    </source>
</evidence>
<keyword evidence="7" id="KW-0963">Cytoplasm</keyword>
<comment type="similarity">
    <text evidence="6 14">Belongs to the RNase HII family.</text>
</comment>
<dbReference type="GO" id="GO:0043137">
    <property type="term" value="P:DNA replication, removal of RNA primer"/>
    <property type="evidence" value="ECO:0007669"/>
    <property type="project" value="TreeGrafter"/>
</dbReference>
<feature type="binding site" evidence="13">
    <location>
        <position position="120"/>
    </location>
    <ligand>
        <name>a divalent metal cation</name>
        <dbReference type="ChEBI" id="CHEBI:60240"/>
    </ligand>
</feature>
<comment type="cofactor">
    <cofactor evidence="2">
        <name>Mg(2+)</name>
        <dbReference type="ChEBI" id="CHEBI:18420"/>
    </cofactor>
</comment>
<keyword evidence="15" id="KW-0472">Membrane</keyword>
<dbReference type="EMBL" id="NUVX01000029">
    <property type="protein sequence ID" value="PFJ38867.1"/>
    <property type="molecule type" value="Genomic_DNA"/>
</dbReference>
<dbReference type="PANTHER" id="PTHR10954:SF18">
    <property type="entry name" value="RIBONUCLEASE HII"/>
    <property type="match status" value="1"/>
</dbReference>
<dbReference type="EC" id="3.1.26.4" evidence="14"/>
<evidence type="ECO:0000256" key="7">
    <source>
        <dbReference type="ARBA" id="ARBA00022490"/>
    </source>
</evidence>
<dbReference type="PROSITE" id="PS51975">
    <property type="entry name" value="RNASE_H_2"/>
    <property type="match status" value="1"/>
</dbReference>
<dbReference type="GO" id="GO:0006298">
    <property type="term" value="P:mismatch repair"/>
    <property type="evidence" value="ECO:0007669"/>
    <property type="project" value="TreeGrafter"/>
</dbReference>
<feature type="transmembrane region" description="Helical" evidence="15">
    <location>
        <begin position="35"/>
        <end position="55"/>
    </location>
</feature>
<protein>
    <recommendedName>
        <fullName evidence="14">Ribonuclease</fullName>
        <ecNumber evidence="14">3.1.26.4</ecNumber>
    </recommendedName>
</protein>
<evidence type="ECO:0000256" key="5">
    <source>
        <dbReference type="ARBA" id="ARBA00004496"/>
    </source>
</evidence>
<organism evidence="17 18">
    <name type="scientific">Bacillus thuringiensis</name>
    <dbReference type="NCBI Taxonomy" id="1428"/>
    <lineage>
        <taxon>Bacteria</taxon>
        <taxon>Bacillati</taxon>
        <taxon>Bacillota</taxon>
        <taxon>Bacilli</taxon>
        <taxon>Bacillales</taxon>
        <taxon>Bacillaceae</taxon>
        <taxon>Bacillus</taxon>
        <taxon>Bacillus cereus group</taxon>
    </lineage>
</organism>
<evidence type="ECO:0000256" key="4">
    <source>
        <dbReference type="ARBA" id="ARBA00004065"/>
    </source>
</evidence>
<gene>
    <name evidence="17" type="ORF">COJ15_16855</name>
</gene>
<dbReference type="InterPro" id="IPR001352">
    <property type="entry name" value="RNase_HII/HIII"/>
</dbReference>
<evidence type="ECO:0000256" key="1">
    <source>
        <dbReference type="ARBA" id="ARBA00000077"/>
    </source>
</evidence>
<dbReference type="GO" id="GO:0004523">
    <property type="term" value="F:RNA-DNA hybrid ribonuclease activity"/>
    <property type="evidence" value="ECO:0007669"/>
    <property type="project" value="UniProtKB-UniRule"/>
</dbReference>
<feature type="binding site" evidence="13">
    <location>
        <position position="28"/>
    </location>
    <ligand>
        <name>a divalent metal cation</name>
        <dbReference type="ChEBI" id="CHEBI:60240"/>
    </ligand>
</feature>
<feature type="domain" description="RNase H type-2" evidence="16">
    <location>
        <begin position="22"/>
        <end position="207"/>
    </location>
</feature>
<comment type="cofactor">
    <cofactor evidence="13">
        <name>Mn(2+)</name>
        <dbReference type="ChEBI" id="CHEBI:29035"/>
    </cofactor>
    <cofactor evidence="13">
        <name>Mg(2+)</name>
        <dbReference type="ChEBI" id="CHEBI:18420"/>
    </cofactor>
    <text evidence="13">Manganese or magnesium. Binds 1 divalent metal ion per monomer in the absence of substrate. May bind a second metal ion after substrate binding.</text>
</comment>
<keyword evidence="8 13" id="KW-0540">Nuclease</keyword>
<evidence type="ECO:0000256" key="6">
    <source>
        <dbReference type="ARBA" id="ARBA00007383"/>
    </source>
</evidence>
<dbReference type="Gene3D" id="3.30.420.10">
    <property type="entry name" value="Ribonuclease H-like superfamily/Ribonuclease H"/>
    <property type="match status" value="1"/>
</dbReference>
<dbReference type="GO" id="GO:0003723">
    <property type="term" value="F:RNA binding"/>
    <property type="evidence" value="ECO:0007669"/>
    <property type="project" value="UniProtKB-UniRule"/>
</dbReference>
<dbReference type="InterPro" id="IPR024567">
    <property type="entry name" value="RNase_HII/HIII_dom"/>
</dbReference>
<comment type="subcellular location">
    <subcellularLocation>
        <location evidence="5">Cytoplasm</location>
    </subcellularLocation>
</comment>
<comment type="catalytic activity">
    <reaction evidence="1 13 14">
        <text>Endonucleolytic cleavage to 5'-phosphomonoester.</text>
        <dbReference type="EC" id="3.1.26.4"/>
    </reaction>
</comment>
<evidence type="ECO:0000259" key="16">
    <source>
        <dbReference type="PROSITE" id="PS51975"/>
    </source>
</evidence>
<evidence type="ECO:0000256" key="15">
    <source>
        <dbReference type="SAM" id="Phobius"/>
    </source>
</evidence>
<feature type="binding site" evidence="13">
    <location>
        <position position="29"/>
    </location>
    <ligand>
        <name>a divalent metal cation</name>
        <dbReference type="ChEBI" id="CHEBI:60240"/>
    </ligand>
</feature>
<evidence type="ECO:0000256" key="14">
    <source>
        <dbReference type="RuleBase" id="RU003515"/>
    </source>
</evidence>
<dbReference type="Pfam" id="PF01351">
    <property type="entry name" value="RNase_HII"/>
    <property type="match status" value="1"/>
</dbReference>
<accession>A0A9X6ZSY5</accession>
<dbReference type="GO" id="GO:0046872">
    <property type="term" value="F:metal ion binding"/>
    <property type="evidence" value="ECO:0007669"/>
    <property type="project" value="UniProtKB-KW"/>
</dbReference>
<dbReference type="CDD" id="cd07182">
    <property type="entry name" value="RNase_HII_bacteria_HII_like"/>
    <property type="match status" value="1"/>
</dbReference>
<sequence>MIDKSFSENLIHESELLNQGYQFIAGVDEVGRGCFAGPVVAAAVIMAPFIRIPYLTDSKKIPKSKHNLILQEVKKHIVACNIAVIDAPTIDDINIRQATLKAMKLAVDGLKINPDYVLVDGSDLITNLDIPQKNVIQGDYYSHTISAASLIAKTYRDKLMAEYDESFGNKYEWGKNAGYPTLKHIELVKKYGLTPYHRKSWKTMKKI</sequence>
<reference evidence="17 18" key="1">
    <citation type="submission" date="2017-09" db="EMBL/GenBank/DDBJ databases">
        <title>Large-scale bioinformatics analysis of Bacillus genomes uncovers conserved roles of natural products in bacterial physiology.</title>
        <authorList>
            <consortium name="Agbiome Team Llc"/>
            <person name="Bleich R.M."/>
            <person name="Grubbs K.J."/>
            <person name="Santa Maria K.C."/>
            <person name="Allen S.E."/>
            <person name="Farag S."/>
            <person name="Shank E.A."/>
            <person name="Bowers A."/>
        </authorList>
    </citation>
    <scope>NUCLEOTIDE SEQUENCE [LARGE SCALE GENOMIC DNA]</scope>
    <source>
        <strain evidence="17 18">AFS085496</strain>
    </source>
</reference>
<evidence type="ECO:0000256" key="11">
    <source>
        <dbReference type="ARBA" id="ARBA00022801"/>
    </source>
</evidence>
<keyword evidence="10 13" id="KW-0255">Endonuclease</keyword>
<dbReference type="Proteomes" id="UP000224003">
    <property type="component" value="Unassembled WGS sequence"/>
</dbReference>
<name>A0A9X6ZSY5_BACTU</name>
<dbReference type="InterPro" id="IPR012337">
    <property type="entry name" value="RNaseH-like_sf"/>
</dbReference>
<keyword evidence="12" id="KW-0464">Manganese</keyword>
<evidence type="ECO:0000313" key="17">
    <source>
        <dbReference type="EMBL" id="PFJ38867.1"/>
    </source>
</evidence>
<evidence type="ECO:0000256" key="13">
    <source>
        <dbReference type="PROSITE-ProRule" id="PRU01319"/>
    </source>
</evidence>
<evidence type="ECO:0000256" key="3">
    <source>
        <dbReference type="ARBA" id="ARBA00002286"/>
    </source>
</evidence>
<proteinExistence type="inferred from homology"/>
<dbReference type="RefSeq" id="WP_098517013.1">
    <property type="nucleotide sequence ID" value="NZ_NUVX01000029.1"/>
</dbReference>
<dbReference type="PANTHER" id="PTHR10954">
    <property type="entry name" value="RIBONUCLEASE H2 SUBUNIT A"/>
    <property type="match status" value="1"/>
</dbReference>
<evidence type="ECO:0000256" key="10">
    <source>
        <dbReference type="ARBA" id="ARBA00022759"/>
    </source>
</evidence>
<evidence type="ECO:0000256" key="8">
    <source>
        <dbReference type="ARBA" id="ARBA00022722"/>
    </source>
</evidence>